<dbReference type="PROSITE" id="PS50126">
    <property type="entry name" value="S1"/>
    <property type="match status" value="1"/>
</dbReference>
<sequence>MWRQLAAQFYAPDKPWVLANTIEYFILNEVEELTIYQVEELIKLLKKGCEASYIARYRDDIHGGLSPQRIRKIIEIYFEVLELNRRVESALRNVIPKVVGVGEKQEVRERLEYCQSVDEVSEIAREYGEGDGKSKAQIAREHGLEAPCRDVLNGKFVDMRKFTAHDQHFVHLAADIISKDENVKQAVIDMKFLLRRAECRAIELFGQNVERLFCQEGVHDKYVIALDPGSVIKAAFLDPEGNVVLKHEFYFSDESTFSRRAADKLKQWSQYTRDMGKCLVFAIGNGSNSRNTQVAVSKLIQSEQFPKEVDVAFCVVPEHGASKYSVSDAAVEEFGKNVDPKLISAASIGRRLIDPMSEYVKIDPENLGKGQYQHSTDSQLLQQKRVAVVRDRCSLNGTDLNLASKVLLSNISGLDATIAAEIVKYREKHGRFISRNELKRVPGIDAHVYQQCAGFLRVTRPDSSLLKKVPKNMEWNPLDETIIHPEDYTLATQLLKDVCLTVEDTKTLETILLDPDWYSSKELRIFKMLLNKQNLRPPPEMMAKVRNTNGLRVKEHFTGTVTNKTDFGIFVDIGVENDGFVHLSHFLPKVESENPKLTPQEFLKMIEELEVPSVGDQIEVVVERIDRKSHDDSIRISLQPMKKTR</sequence>
<dbReference type="Gene3D" id="3.30.420.140">
    <property type="entry name" value="YqgF/RNase H-like domain"/>
    <property type="match status" value="1"/>
</dbReference>
<dbReference type="Proteomes" id="UP000008068">
    <property type="component" value="Unassembled WGS sequence"/>
</dbReference>
<dbReference type="Gene3D" id="1.10.10.650">
    <property type="entry name" value="RuvA domain 2-like"/>
    <property type="match status" value="1"/>
</dbReference>
<dbReference type="Pfam" id="PF00575">
    <property type="entry name" value="S1"/>
    <property type="match status" value="1"/>
</dbReference>
<dbReference type="GO" id="GO:0003735">
    <property type="term" value="F:structural constituent of ribosome"/>
    <property type="evidence" value="ECO:0007669"/>
    <property type="project" value="TreeGrafter"/>
</dbReference>
<name>G0NZP5_CAEBE</name>
<dbReference type="GO" id="GO:0003729">
    <property type="term" value="F:mRNA binding"/>
    <property type="evidence" value="ECO:0007669"/>
    <property type="project" value="TreeGrafter"/>
</dbReference>
<proteinExistence type="predicted"/>
<dbReference type="Gene3D" id="2.40.50.140">
    <property type="entry name" value="Nucleic acid-binding proteins"/>
    <property type="match status" value="1"/>
</dbReference>
<dbReference type="SMART" id="SM00316">
    <property type="entry name" value="S1"/>
    <property type="match status" value="1"/>
</dbReference>
<dbReference type="Pfam" id="PF16921">
    <property type="entry name" value="Tex_YqgF"/>
    <property type="match status" value="1"/>
</dbReference>
<dbReference type="STRING" id="135651.G0NZP5"/>
<evidence type="ECO:0000313" key="3">
    <source>
        <dbReference type="Proteomes" id="UP000008068"/>
    </source>
</evidence>
<dbReference type="PANTHER" id="PTHR10724:SF10">
    <property type="entry name" value="S1 RNA-BINDING DOMAIN-CONTAINING PROTEIN 1"/>
    <property type="match status" value="1"/>
</dbReference>
<dbReference type="InterPro" id="IPR041692">
    <property type="entry name" value="HHH_9"/>
</dbReference>
<dbReference type="SUPFAM" id="SSF158832">
    <property type="entry name" value="Tex N-terminal region-like"/>
    <property type="match status" value="1"/>
</dbReference>
<reference evidence="3" key="1">
    <citation type="submission" date="2011-07" db="EMBL/GenBank/DDBJ databases">
        <authorList>
            <consortium name="Caenorhabditis brenneri Sequencing and Analysis Consortium"/>
            <person name="Wilson R.K."/>
        </authorList>
    </citation>
    <scope>NUCLEOTIDE SEQUENCE [LARGE SCALE GENOMIC DNA]</scope>
    <source>
        <strain evidence="3">PB2801</strain>
    </source>
</reference>
<dbReference type="InterPro" id="IPR010994">
    <property type="entry name" value="RuvA_2-like"/>
</dbReference>
<dbReference type="InterPro" id="IPR003029">
    <property type="entry name" value="S1_domain"/>
</dbReference>
<dbReference type="GO" id="GO:0006412">
    <property type="term" value="P:translation"/>
    <property type="evidence" value="ECO:0007669"/>
    <property type="project" value="TreeGrafter"/>
</dbReference>
<gene>
    <name evidence="2" type="ORF">CAEBREN_16402</name>
</gene>
<evidence type="ECO:0000313" key="2">
    <source>
        <dbReference type="EMBL" id="EGT41298.1"/>
    </source>
</evidence>
<dbReference type="PANTHER" id="PTHR10724">
    <property type="entry name" value="30S RIBOSOMAL PROTEIN S1"/>
    <property type="match status" value="1"/>
</dbReference>
<accession>G0NZP5</accession>
<dbReference type="InterPro" id="IPR050437">
    <property type="entry name" value="Ribos_protein_bS1-like"/>
</dbReference>
<dbReference type="SUPFAM" id="SSF47781">
    <property type="entry name" value="RuvA domain 2-like"/>
    <property type="match status" value="2"/>
</dbReference>
<dbReference type="Gene3D" id="1.10.150.310">
    <property type="entry name" value="Tex RuvX-like domain-like"/>
    <property type="match status" value="1"/>
</dbReference>
<dbReference type="InterPro" id="IPR006641">
    <property type="entry name" value="YqgF/RNaseH-like_dom"/>
</dbReference>
<dbReference type="EMBL" id="GL379991">
    <property type="protein sequence ID" value="EGT41298.1"/>
    <property type="molecule type" value="Genomic_DNA"/>
</dbReference>
<dbReference type="AlphaFoldDB" id="G0NZP5"/>
<protein>
    <recommendedName>
        <fullName evidence="1">S1 motif domain-containing protein</fullName>
    </recommendedName>
</protein>
<keyword evidence="3" id="KW-1185">Reference proteome</keyword>
<dbReference type="InterPro" id="IPR018974">
    <property type="entry name" value="Tex-like_N"/>
</dbReference>
<dbReference type="InterPro" id="IPR037027">
    <property type="entry name" value="YqgF/RNaseH-like_dom_sf"/>
</dbReference>
<dbReference type="InterPro" id="IPR023319">
    <property type="entry name" value="Tex-like_HTH_dom_sf"/>
</dbReference>
<feature type="domain" description="S1 motif" evidence="1">
    <location>
        <begin position="554"/>
        <end position="639"/>
    </location>
</feature>
<dbReference type="InParanoid" id="G0NZP5"/>
<dbReference type="SMART" id="SM00732">
    <property type="entry name" value="YqgFc"/>
    <property type="match status" value="1"/>
</dbReference>
<dbReference type="InterPro" id="IPR012340">
    <property type="entry name" value="NA-bd_OB-fold"/>
</dbReference>
<dbReference type="HOGENOM" id="CLU_009833_0_2_1"/>
<dbReference type="SUPFAM" id="SSF50249">
    <property type="entry name" value="Nucleic acid-binding proteins"/>
    <property type="match status" value="1"/>
</dbReference>
<dbReference type="SUPFAM" id="SSF53098">
    <property type="entry name" value="Ribonuclease H-like"/>
    <property type="match status" value="1"/>
</dbReference>
<organism evidence="3">
    <name type="scientific">Caenorhabditis brenneri</name>
    <name type="common">Nematode worm</name>
    <dbReference type="NCBI Taxonomy" id="135651"/>
    <lineage>
        <taxon>Eukaryota</taxon>
        <taxon>Metazoa</taxon>
        <taxon>Ecdysozoa</taxon>
        <taxon>Nematoda</taxon>
        <taxon>Chromadorea</taxon>
        <taxon>Rhabditida</taxon>
        <taxon>Rhabditina</taxon>
        <taxon>Rhabditomorpha</taxon>
        <taxon>Rhabditoidea</taxon>
        <taxon>Rhabditidae</taxon>
        <taxon>Peloderinae</taxon>
        <taxon>Caenorhabditis</taxon>
    </lineage>
</organism>
<dbReference type="GO" id="GO:0006139">
    <property type="term" value="P:nucleobase-containing compound metabolic process"/>
    <property type="evidence" value="ECO:0007669"/>
    <property type="project" value="InterPro"/>
</dbReference>
<dbReference type="Pfam" id="PF12836">
    <property type="entry name" value="HHH_3"/>
    <property type="match status" value="1"/>
</dbReference>
<dbReference type="eggNOG" id="KOG1857">
    <property type="taxonomic scope" value="Eukaryota"/>
</dbReference>
<evidence type="ECO:0000259" key="1">
    <source>
        <dbReference type="PROSITE" id="PS50126"/>
    </source>
</evidence>
<dbReference type="InterPro" id="IPR012337">
    <property type="entry name" value="RNaseH-like_sf"/>
</dbReference>
<dbReference type="Pfam" id="PF17674">
    <property type="entry name" value="HHH_9"/>
    <property type="match status" value="1"/>
</dbReference>
<dbReference type="InterPro" id="IPR032639">
    <property type="entry name" value="Tex_YqgF"/>
</dbReference>
<dbReference type="Pfam" id="PF09371">
    <property type="entry name" value="Tex_N"/>
    <property type="match status" value="1"/>
</dbReference>
<dbReference type="OrthoDB" id="995477at2759"/>